<dbReference type="AlphaFoldDB" id="A0A841TJU9"/>
<feature type="domain" description="ABC transmembrane type-1" evidence="9">
    <location>
        <begin position="31"/>
        <end position="296"/>
    </location>
</feature>
<protein>
    <submittedName>
        <fullName evidence="10">ABC transporter ATP-binding protein</fullName>
    </submittedName>
</protein>
<dbReference type="PANTHER" id="PTHR24221">
    <property type="entry name" value="ATP-BINDING CASSETTE SUB-FAMILY B"/>
    <property type="match status" value="1"/>
</dbReference>
<evidence type="ECO:0000256" key="7">
    <source>
        <dbReference type="SAM" id="Phobius"/>
    </source>
</evidence>
<gene>
    <name evidence="10" type="ORF">H4Q31_19620</name>
</gene>
<evidence type="ECO:0000256" key="4">
    <source>
        <dbReference type="ARBA" id="ARBA00022840"/>
    </source>
</evidence>
<dbReference type="PROSITE" id="PS50893">
    <property type="entry name" value="ABC_TRANSPORTER_2"/>
    <property type="match status" value="1"/>
</dbReference>
<dbReference type="Pfam" id="PF00005">
    <property type="entry name" value="ABC_tran"/>
    <property type="match status" value="1"/>
</dbReference>
<dbReference type="InterPro" id="IPR003593">
    <property type="entry name" value="AAA+_ATPase"/>
</dbReference>
<dbReference type="InterPro" id="IPR027417">
    <property type="entry name" value="P-loop_NTPase"/>
</dbReference>
<comment type="caution">
    <text evidence="10">The sequence shown here is derived from an EMBL/GenBank/DDBJ whole genome shotgun (WGS) entry which is preliminary data.</text>
</comment>
<feature type="domain" description="ABC transporter" evidence="8">
    <location>
        <begin position="350"/>
        <end position="582"/>
    </location>
</feature>
<dbReference type="GO" id="GO:0140359">
    <property type="term" value="F:ABC-type transporter activity"/>
    <property type="evidence" value="ECO:0007669"/>
    <property type="project" value="InterPro"/>
</dbReference>
<dbReference type="Pfam" id="PF00664">
    <property type="entry name" value="ABC_membrane"/>
    <property type="match status" value="1"/>
</dbReference>
<dbReference type="Gene3D" id="3.40.50.300">
    <property type="entry name" value="P-loop containing nucleotide triphosphate hydrolases"/>
    <property type="match status" value="1"/>
</dbReference>
<comment type="subcellular location">
    <subcellularLocation>
        <location evidence="1">Cell membrane</location>
        <topology evidence="1">Multi-pass membrane protein</topology>
    </subcellularLocation>
</comment>
<proteinExistence type="predicted"/>
<dbReference type="SUPFAM" id="SSF90123">
    <property type="entry name" value="ABC transporter transmembrane region"/>
    <property type="match status" value="1"/>
</dbReference>
<dbReference type="SMART" id="SM00382">
    <property type="entry name" value="AAA"/>
    <property type="match status" value="1"/>
</dbReference>
<dbReference type="GO" id="GO:0005524">
    <property type="term" value="F:ATP binding"/>
    <property type="evidence" value="ECO:0007669"/>
    <property type="project" value="UniProtKB-KW"/>
</dbReference>
<reference evidence="10 11" key="1">
    <citation type="submission" date="2020-08" db="EMBL/GenBank/DDBJ databases">
        <title>Cohnella phylogeny.</title>
        <authorList>
            <person name="Dunlap C."/>
        </authorList>
    </citation>
    <scope>NUCLEOTIDE SEQUENCE [LARGE SCALE GENOMIC DNA]</scope>
    <source>
        <strain evidence="10 11">DSM 103658</strain>
    </source>
</reference>
<name>A0A841TJU9_9BACL</name>
<keyword evidence="2 7" id="KW-0812">Transmembrane</keyword>
<keyword evidence="11" id="KW-1185">Reference proteome</keyword>
<evidence type="ECO:0000256" key="1">
    <source>
        <dbReference type="ARBA" id="ARBA00004651"/>
    </source>
</evidence>
<keyword evidence="6 7" id="KW-0472">Membrane</keyword>
<dbReference type="InterPro" id="IPR003439">
    <property type="entry name" value="ABC_transporter-like_ATP-bd"/>
</dbReference>
<evidence type="ECO:0000259" key="9">
    <source>
        <dbReference type="PROSITE" id="PS50929"/>
    </source>
</evidence>
<feature type="transmembrane region" description="Helical" evidence="7">
    <location>
        <begin position="141"/>
        <end position="172"/>
    </location>
</feature>
<dbReference type="InterPro" id="IPR039421">
    <property type="entry name" value="Type_1_exporter"/>
</dbReference>
<evidence type="ECO:0000256" key="3">
    <source>
        <dbReference type="ARBA" id="ARBA00022741"/>
    </source>
</evidence>
<dbReference type="InterPro" id="IPR036640">
    <property type="entry name" value="ABC1_TM_sf"/>
</dbReference>
<evidence type="ECO:0000256" key="2">
    <source>
        <dbReference type="ARBA" id="ARBA00022692"/>
    </source>
</evidence>
<dbReference type="Gene3D" id="1.20.1560.10">
    <property type="entry name" value="ABC transporter type 1, transmembrane domain"/>
    <property type="match status" value="1"/>
</dbReference>
<evidence type="ECO:0000256" key="6">
    <source>
        <dbReference type="ARBA" id="ARBA00023136"/>
    </source>
</evidence>
<feature type="transmembrane region" description="Helical" evidence="7">
    <location>
        <begin position="275"/>
        <end position="297"/>
    </location>
</feature>
<dbReference type="Proteomes" id="UP000574133">
    <property type="component" value="Unassembled WGS sequence"/>
</dbReference>
<dbReference type="PROSITE" id="PS50929">
    <property type="entry name" value="ABC_TM1F"/>
    <property type="match status" value="1"/>
</dbReference>
<evidence type="ECO:0000313" key="10">
    <source>
        <dbReference type="EMBL" id="MBB6679498.1"/>
    </source>
</evidence>
<dbReference type="RefSeq" id="WP_185180758.1">
    <property type="nucleotide sequence ID" value="NZ_CBCSEP010000015.1"/>
</dbReference>
<dbReference type="GO" id="GO:0016887">
    <property type="term" value="F:ATP hydrolysis activity"/>
    <property type="evidence" value="ECO:0007669"/>
    <property type="project" value="InterPro"/>
</dbReference>
<feature type="transmembrane region" description="Helical" evidence="7">
    <location>
        <begin position="249"/>
        <end position="269"/>
    </location>
</feature>
<evidence type="ECO:0000256" key="5">
    <source>
        <dbReference type="ARBA" id="ARBA00022989"/>
    </source>
</evidence>
<dbReference type="GO" id="GO:0005886">
    <property type="term" value="C:plasma membrane"/>
    <property type="evidence" value="ECO:0007669"/>
    <property type="project" value="UniProtKB-SubCell"/>
</dbReference>
<keyword evidence="3" id="KW-0547">Nucleotide-binding</keyword>
<accession>A0A841TJU9</accession>
<evidence type="ECO:0000313" key="11">
    <source>
        <dbReference type="Proteomes" id="UP000574133"/>
    </source>
</evidence>
<dbReference type="CDD" id="cd07346">
    <property type="entry name" value="ABC_6TM_exporters"/>
    <property type="match status" value="1"/>
</dbReference>
<dbReference type="PANTHER" id="PTHR24221:SF423">
    <property type="entry name" value="ABC TRANSPORTER"/>
    <property type="match status" value="1"/>
</dbReference>
<evidence type="ECO:0000259" key="8">
    <source>
        <dbReference type="PROSITE" id="PS50893"/>
    </source>
</evidence>
<dbReference type="InterPro" id="IPR011527">
    <property type="entry name" value="ABC1_TM_dom"/>
</dbReference>
<dbReference type="SUPFAM" id="SSF52540">
    <property type="entry name" value="P-loop containing nucleoside triphosphate hydrolases"/>
    <property type="match status" value="1"/>
</dbReference>
<keyword evidence="4 10" id="KW-0067">ATP-binding</keyword>
<sequence length="623" mass="69235">MTVTNFMGRLFQFRPTLYIVNALLWGVFHSLPVGVGLGMKWFFDDRAMSSSQDYLWLAVPLVAVAAIRFTRIGVFYVAIFEWVTYIYHLQAVLRRNMLAGIMRWPGRNLPASPGEAMTRFREDVDEVVEYVESWVDFWGRLIYAVVCLAIMANINWLITAVAILPLVLVTLLNNLSGSRARRYTQANREATGRITSFIAETFGAVQAVKLGQAEQHVLSRFERLNEGRRKAALMDSLFKKWMQSLNQHVLSVCTGVILLMCAAEMKAGRFTVGDIALFTSYLTSFSFSISLFGYMVFQHKRLRVALGRMRILFRPGEEDRVAEAGDIHLYADAPEAEEPAGREEDRLRSLEVRGLTYTYPESENGIRDISFQLERGQFLVITGRIGSGKSTLVRTLLGLLPKAEGNIVWNGRWVEKPAEFLKPPRSAYTPQVPRLFSDTLRENITQGRIVGPEEMDRALRLAVMEQDLLALEGGLETRVGPRGVMLSGGQIQRAATARMLMTHSDLLIFDDLSSALDVETEKTLWERLFAEPDVTCIAVSHRREALARADRIIVLKDGRVDAEGTLSELLEISEEMRLLWQGEASQAAGAAGEAARVPANAAVEGAEAAGPATIPGAAAAAGV</sequence>
<dbReference type="EMBL" id="JACJVN010000087">
    <property type="protein sequence ID" value="MBB6679498.1"/>
    <property type="molecule type" value="Genomic_DNA"/>
</dbReference>
<keyword evidence="5 7" id="KW-1133">Transmembrane helix</keyword>
<feature type="transmembrane region" description="Helical" evidence="7">
    <location>
        <begin position="20"/>
        <end position="43"/>
    </location>
</feature>
<feature type="transmembrane region" description="Helical" evidence="7">
    <location>
        <begin position="55"/>
        <end position="79"/>
    </location>
</feature>
<organism evidence="10 11">
    <name type="scientific">Cohnella lubricantis</name>
    <dbReference type="NCBI Taxonomy" id="2163172"/>
    <lineage>
        <taxon>Bacteria</taxon>
        <taxon>Bacillati</taxon>
        <taxon>Bacillota</taxon>
        <taxon>Bacilli</taxon>
        <taxon>Bacillales</taxon>
        <taxon>Paenibacillaceae</taxon>
        <taxon>Cohnella</taxon>
    </lineage>
</organism>